<keyword evidence="2" id="KW-1185">Reference proteome</keyword>
<dbReference type="NCBIfam" id="NF033521">
    <property type="entry name" value="lasso_leader_L3"/>
    <property type="match status" value="1"/>
</dbReference>
<sequence length="56" mass="6005">MVMEKRVTSEVEDQTQGKKTYEKPLLVSRGDVATLTQAGFNAGSDSKATGELVQSS</sequence>
<name>A0A8A4TUN6_SULCO</name>
<accession>A0A8A4TUN6</accession>
<reference evidence="1" key="1">
    <citation type="submission" date="2021-03" db="EMBL/GenBank/DDBJ databases">
        <title>Acanthopleuribacteraceae sp. M133.</title>
        <authorList>
            <person name="Wang G."/>
        </authorList>
    </citation>
    <scope>NUCLEOTIDE SEQUENCE</scope>
    <source>
        <strain evidence="1">M133</strain>
    </source>
</reference>
<dbReference type="KEGG" id="scor:J3U87_10255"/>
<organism evidence="1 2">
    <name type="scientific">Sulfidibacter corallicola</name>
    <dbReference type="NCBI Taxonomy" id="2818388"/>
    <lineage>
        <taxon>Bacteria</taxon>
        <taxon>Pseudomonadati</taxon>
        <taxon>Acidobacteriota</taxon>
        <taxon>Holophagae</taxon>
        <taxon>Acanthopleuribacterales</taxon>
        <taxon>Acanthopleuribacteraceae</taxon>
        <taxon>Sulfidibacter</taxon>
    </lineage>
</organism>
<protein>
    <submittedName>
        <fullName evidence="1">Lasso RiPP family leader peptide-containing protein</fullName>
    </submittedName>
</protein>
<gene>
    <name evidence="1" type="ORF">J3U87_10255</name>
</gene>
<dbReference type="Proteomes" id="UP000663929">
    <property type="component" value="Chromosome"/>
</dbReference>
<evidence type="ECO:0000313" key="2">
    <source>
        <dbReference type="Proteomes" id="UP000663929"/>
    </source>
</evidence>
<proteinExistence type="predicted"/>
<evidence type="ECO:0000313" key="1">
    <source>
        <dbReference type="EMBL" id="QTD52848.1"/>
    </source>
</evidence>
<dbReference type="AlphaFoldDB" id="A0A8A4TUN6"/>
<dbReference type="EMBL" id="CP071793">
    <property type="protein sequence ID" value="QTD52848.1"/>
    <property type="molecule type" value="Genomic_DNA"/>
</dbReference>